<dbReference type="AlphaFoldDB" id="N1QQI9"/>
<sequence>MSARTLSIMRNLLDKKNLELAKKGLRYVLGDRTPARSRRPLLRLRRARVVQAFDLRRLLVNLLRKAEAVDVVMPAAIIACGASLFLIIYAIRRRAAAAQRGDGEEEEEDDDDDEEEAQAILVAGKLPPFVRRQLSLLALSLVPRGPARPRGAPWMLILRGHLAGALPLPPVLRGVFVRWPNGGSYVYRRGAPALVAAASGWKMVDDRQDCTAPAASSFELSRHRKLSLAFCFAKSSSRDSSSSSSIPAVLRTFY</sequence>
<proteinExistence type="predicted"/>
<name>N1QQI9_AEGTA</name>
<evidence type="ECO:0000313" key="1">
    <source>
        <dbReference type="EnsemblPlants" id="EMT00274"/>
    </source>
</evidence>
<dbReference type="EnsemblPlants" id="EMT00274">
    <property type="protein sequence ID" value="EMT00274"/>
    <property type="gene ID" value="F775_09026"/>
</dbReference>
<protein>
    <submittedName>
        <fullName evidence="1">Uncharacterized protein</fullName>
    </submittedName>
</protein>
<reference evidence="1" key="1">
    <citation type="submission" date="2015-06" db="UniProtKB">
        <authorList>
            <consortium name="EnsemblPlants"/>
        </authorList>
    </citation>
    <scope>IDENTIFICATION</scope>
</reference>
<accession>N1QQI9</accession>
<organism evidence="1">
    <name type="scientific">Aegilops tauschii</name>
    <name type="common">Tausch's goatgrass</name>
    <name type="synonym">Aegilops squarrosa</name>
    <dbReference type="NCBI Taxonomy" id="37682"/>
    <lineage>
        <taxon>Eukaryota</taxon>
        <taxon>Viridiplantae</taxon>
        <taxon>Streptophyta</taxon>
        <taxon>Embryophyta</taxon>
        <taxon>Tracheophyta</taxon>
        <taxon>Spermatophyta</taxon>
        <taxon>Magnoliopsida</taxon>
        <taxon>Liliopsida</taxon>
        <taxon>Poales</taxon>
        <taxon>Poaceae</taxon>
        <taxon>BOP clade</taxon>
        <taxon>Pooideae</taxon>
        <taxon>Triticodae</taxon>
        <taxon>Triticeae</taxon>
        <taxon>Triticinae</taxon>
        <taxon>Aegilops</taxon>
    </lineage>
</organism>